<reference evidence="2" key="1">
    <citation type="submission" date="2020-12" db="EMBL/GenBank/DDBJ databases">
        <title>Clostridium thailandense sp. nov., a novel acetogenic bacterium isolated from peat land soil in Thailand.</title>
        <authorList>
            <person name="Chaikitkaew S."/>
            <person name="Birkeland N.K."/>
        </authorList>
    </citation>
    <scope>NUCLEOTIDE SEQUENCE</scope>
    <source>
        <strain evidence="2">DSM 17425</strain>
    </source>
</reference>
<organism evidence="2 3">
    <name type="scientific">Clostridium aciditolerans</name>
    <dbReference type="NCBI Taxonomy" id="339861"/>
    <lineage>
        <taxon>Bacteria</taxon>
        <taxon>Bacillati</taxon>
        <taxon>Bacillota</taxon>
        <taxon>Clostridia</taxon>
        <taxon>Eubacteriales</taxon>
        <taxon>Clostridiaceae</taxon>
        <taxon>Clostridium</taxon>
    </lineage>
</organism>
<keyword evidence="1" id="KW-0812">Transmembrane</keyword>
<gene>
    <name evidence="2" type="ORF">I6U51_23400</name>
</gene>
<comment type="caution">
    <text evidence="2">The sequence shown here is derived from an EMBL/GenBank/DDBJ whole genome shotgun (WGS) entry which is preliminary data.</text>
</comment>
<evidence type="ECO:0000256" key="1">
    <source>
        <dbReference type="SAM" id="Phobius"/>
    </source>
</evidence>
<proteinExistence type="predicted"/>
<dbReference type="EMBL" id="JAEEGB010000048">
    <property type="protein sequence ID" value="MBI6875623.1"/>
    <property type="molecule type" value="Genomic_DNA"/>
</dbReference>
<protein>
    <submittedName>
        <fullName evidence="2">Uncharacterized protein</fullName>
    </submittedName>
</protein>
<keyword evidence="1" id="KW-1133">Transmembrane helix</keyword>
<dbReference type="RefSeq" id="WP_211144967.1">
    <property type="nucleotide sequence ID" value="NZ_JAEEGB010000048.1"/>
</dbReference>
<accession>A0A934M7F2</accession>
<name>A0A934M7F2_9CLOT</name>
<keyword evidence="1" id="KW-0472">Membrane</keyword>
<evidence type="ECO:0000313" key="2">
    <source>
        <dbReference type="EMBL" id="MBI6875623.1"/>
    </source>
</evidence>
<dbReference type="AlphaFoldDB" id="A0A934M7F2"/>
<feature type="transmembrane region" description="Helical" evidence="1">
    <location>
        <begin position="6"/>
        <end position="25"/>
    </location>
</feature>
<sequence length="57" mass="6504">MDICIVSITGFVCISLVSIVGILLNRKEGVTFNLKNNYKDFQNEIFFTTSNTDNQRK</sequence>
<dbReference type="Proteomes" id="UP000622687">
    <property type="component" value="Unassembled WGS sequence"/>
</dbReference>
<keyword evidence="3" id="KW-1185">Reference proteome</keyword>
<evidence type="ECO:0000313" key="3">
    <source>
        <dbReference type="Proteomes" id="UP000622687"/>
    </source>
</evidence>